<evidence type="ECO:0000313" key="4">
    <source>
        <dbReference type="Proteomes" id="UP000184048"/>
    </source>
</evidence>
<dbReference type="PROSITE" id="PS51186">
    <property type="entry name" value="GNAT"/>
    <property type="match status" value="1"/>
</dbReference>
<evidence type="ECO:0000256" key="1">
    <source>
        <dbReference type="ARBA" id="ARBA00022679"/>
    </source>
</evidence>
<dbReference type="OrthoDB" id="5419426at2"/>
<proteinExistence type="predicted"/>
<dbReference type="EMBL" id="FQUU01000002">
    <property type="protein sequence ID" value="SHE56425.1"/>
    <property type="molecule type" value="Genomic_DNA"/>
</dbReference>
<accession>A0A1M4UIC9</accession>
<dbReference type="InterPro" id="IPR000182">
    <property type="entry name" value="GNAT_dom"/>
</dbReference>
<reference evidence="3 4" key="1">
    <citation type="submission" date="2016-11" db="EMBL/GenBank/DDBJ databases">
        <authorList>
            <person name="Jaros S."/>
            <person name="Januszkiewicz K."/>
            <person name="Wedrychowicz H."/>
        </authorList>
    </citation>
    <scope>NUCLEOTIDE SEQUENCE [LARGE SCALE GENOMIC DNA]</scope>
    <source>
        <strain evidence="3 4">DSM 18119</strain>
    </source>
</reference>
<dbReference type="Pfam" id="PF00583">
    <property type="entry name" value="Acetyltransf_1"/>
    <property type="match status" value="1"/>
</dbReference>
<keyword evidence="4" id="KW-1185">Reference proteome</keyword>
<feature type="domain" description="N-acetyltransferase" evidence="2">
    <location>
        <begin position="11"/>
        <end position="170"/>
    </location>
</feature>
<dbReference type="CDD" id="cd04301">
    <property type="entry name" value="NAT_SF"/>
    <property type="match status" value="1"/>
</dbReference>
<dbReference type="RefSeq" id="WP_072833812.1">
    <property type="nucleotide sequence ID" value="NZ_FQUU01000002.1"/>
</dbReference>
<dbReference type="InterPro" id="IPR016181">
    <property type="entry name" value="Acyl_CoA_acyltransferase"/>
</dbReference>
<dbReference type="AlphaFoldDB" id="A0A1M4UIC9"/>
<dbReference type="SUPFAM" id="SSF55729">
    <property type="entry name" value="Acyl-CoA N-acyltransferases (Nat)"/>
    <property type="match status" value="1"/>
</dbReference>
<evidence type="ECO:0000313" key="3">
    <source>
        <dbReference type="EMBL" id="SHE56425.1"/>
    </source>
</evidence>
<dbReference type="PANTHER" id="PTHR13947">
    <property type="entry name" value="GNAT FAMILY N-ACETYLTRANSFERASE"/>
    <property type="match status" value="1"/>
</dbReference>
<name>A0A1M4UIC9_9BACT</name>
<evidence type="ECO:0000259" key="2">
    <source>
        <dbReference type="PROSITE" id="PS51186"/>
    </source>
</evidence>
<sequence>MEISNGLPKEINIRKIEERDNRELASIIRSTLKEFGANKPGTVYYDNTTDSLYQLFEKTPGSIYYVAEYNNELVGGGGIFPSPGLPGGTCELVKMYLLKKVRGLGLGRLLIERSLDFAKAYGYTQVYLETMPELKLALKAYEKLGFKYIDSALGNTGHFGCDLFMTLDLNKHEAST</sequence>
<gene>
    <name evidence="3" type="ORF">SAMN02745131_00665</name>
</gene>
<protein>
    <submittedName>
        <fullName evidence="3">Putative acetyltransferase</fullName>
    </submittedName>
</protein>
<dbReference type="PANTHER" id="PTHR13947:SF37">
    <property type="entry name" value="LD18367P"/>
    <property type="match status" value="1"/>
</dbReference>
<keyword evidence="1 3" id="KW-0808">Transferase</keyword>
<dbReference type="Proteomes" id="UP000184048">
    <property type="component" value="Unassembled WGS sequence"/>
</dbReference>
<dbReference type="GO" id="GO:0008080">
    <property type="term" value="F:N-acetyltransferase activity"/>
    <property type="evidence" value="ECO:0007669"/>
    <property type="project" value="InterPro"/>
</dbReference>
<organism evidence="3 4">
    <name type="scientific">Flavisolibacter ginsengisoli DSM 18119</name>
    <dbReference type="NCBI Taxonomy" id="1121884"/>
    <lineage>
        <taxon>Bacteria</taxon>
        <taxon>Pseudomonadati</taxon>
        <taxon>Bacteroidota</taxon>
        <taxon>Chitinophagia</taxon>
        <taxon>Chitinophagales</taxon>
        <taxon>Chitinophagaceae</taxon>
        <taxon>Flavisolibacter</taxon>
    </lineage>
</organism>
<dbReference type="InterPro" id="IPR050769">
    <property type="entry name" value="NAT_camello-type"/>
</dbReference>
<dbReference type="Gene3D" id="3.40.630.30">
    <property type="match status" value="1"/>
</dbReference>